<feature type="compositionally biased region" description="Polar residues" evidence="1">
    <location>
        <begin position="236"/>
        <end position="256"/>
    </location>
</feature>
<reference evidence="2" key="1">
    <citation type="submission" date="2021-09" db="EMBL/GenBank/DDBJ databases">
        <authorList>
            <consortium name="Pathogen Informatics"/>
        </authorList>
    </citation>
    <scope>NUCLEOTIDE SEQUENCE</scope>
    <source>
        <strain evidence="2">PvW1</strain>
    </source>
</reference>
<name>A0A8S4HK73_PLAVI</name>
<evidence type="ECO:0000313" key="2">
    <source>
        <dbReference type="EMBL" id="CAG9485292.1"/>
    </source>
</evidence>
<gene>
    <name evidence="2" type="ORF">PVW1_000006300</name>
</gene>
<evidence type="ECO:0000313" key="3">
    <source>
        <dbReference type="Proteomes" id="UP000779233"/>
    </source>
</evidence>
<feature type="compositionally biased region" description="Basic and acidic residues" evidence="1">
    <location>
        <begin position="288"/>
        <end position="304"/>
    </location>
</feature>
<organism evidence="2 3">
    <name type="scientific">Plasmodium vivax</name>
    <name type="common">malaria parasite P. vivax</name>
    <dbReference type="NCBI Taxonomy" id="5855"/>
    <lineage>
        <taxon>Eukaryota</taxon>
        <taxon>Sar</taxon>
        <taxon>Alveolata</taxon>
        <taxon>Apicomplexa</taxon>
        <taxon>Aconoidasida</taxon>
        <taxon>Haemosporida</taxon>
        <taxon>Plasmodiidae</taxon>
        <taxon>Plasmodium</taxon>
        <taxon>Plasmodium (Plasmodium)</taxon>
    </lineage>
</organism>
<feature type="compositionally biased region" description="Basic and acidic residues" evidence="1">
    <location>
        <begin position="317"/>
        <end position="329"/>
    </location>
</feature>
<accession>A0A8S4HK73</accession>
<dbReference type="Pfam" id="PF05795">
    <property type="entry name" value="Plasmodium_Vir"/>
    <property type="match status" value="1"/>
</dbReference>
<protein>
    <submittedName>
        <fullName evidence="2">(malaria parasite P. vivax) hypothetical protein</fullName>
    </submittedName>
</protein>
<dbReference type="AlphaFoldDB" id="A0A8S4HK73"/>
<dbReference type="Proteomes" id="UP000779233">
    <property type="component" value="Unassembled WGS sequence"/>
</dbReference>
<dbReference type="VEuPathDB" id="PlasmoDB:PVPAM_080008600"/>
<proteinExistence type="predicted"/>
<dbReference type="InterPro" id="IPR008780">
    <property type="entry name" value="Plasmodium_Vir"/>
</dbReference>
<comment type="caution">
    <text evidence="2">The sequence shown here is derived from an EMBL/GenBank/DDBJ whole genome shotgun (WGS) entry which is preliminary data.</text>
</comment>
<evidence type="ECO:0000256" key="1">
    <source>
        <dbReference type="SAM" id="MobiDB-lite"/>
    </source>
</evidence>
<feature type="region of interest" description="Disordered" evidence="1">
    <location>
        <begin position="233"/>
        <end position="334"/>
    </location>
</feature>
<feature type="compositionally biased region" description="Basic and acidic residues" evidence="1">
    <location>
        <begin position="264"/>
        <end position="278"/>
    </location>
</feature>
<dbReference type="EMBL" id="CAJZCX010000017">
    <property type="protein sequence ID" value="CAG9485292.1"/>
    <property type="molecule type" value="Genomic_DNA"/>
</dbReference>
<sequence length="445" mass="50976">MGTPCTPSNNKYLDSKCYLRLKNYFYSYGTFSVDDNRLKNMVKSAKITSNDGLENNVIFKSIKQHLNGDGMFIVQNPTECCRYINYWLNKEVQVKLPALYTDSSFNIFQDFVKSYHTHKNRGRCENDIKYIDPSELQKMKAVYDLYDKYKDLSSHNKIHGDSLCYTLLHMSRTYNDYMRNKVETDTDLFSRLNEFKKLIDKDILRNYECTQQIHFVEADLFLPTELKRLEEEKKAQTMSTIRSEPSGESLTSQSIDSKGIKGSSEGHELTESSKERGEISLPELDTVQEGRRLPENGSFQEEHTLQGYGEASAVTETLERSRSNEELRYSTDSGYPRSVNWPYGNLSSPDDGPEADVQREARNVSENFFGTLQNSLSSIVQNVDPVPVVGVSGGMGALFLLFRLEHSLEEEEDAHIESHVVSMDIFQEHSQIITNMMVGILDMVQ</sequence>